<dbReference type="OrthoDB" id="1682385at2"/>
<dbReference type="Proteomes" id="UP000184375">
    <property type="component" value="Unassembled WGS sequence"/>
</dbReference>
<proteinExistence type="predicted"/>
<accession>A0A1M7KLG8</accession>
<sequence length="129" mass="14017">MNNSEKIIGILPCSGACNVGIMTTKATVKACEAHKNVNFVCALGLPLGIPGIIENAKKSDAYLALNGCEIRCATKALESVGIKPDDEIVVSEKCDMKKNKNFSDETGLDVLMEEVENFIRKWSQNFYAS</sequence>
<keyword evidence="2" id="KW-1185">Reference proteome</keyword>
<organism evidence="1 2">
    <name type="scientific">Caldanaerovirga acetigignens</name>
    <dbReference type="NCBI Taxonomy" id="447595"/>
    <lineage>
        <taxon>Bacteria</taxon>
        <taxon>Bacillati</taxon>
        <taxon>Bacillota</taxon>
        <taxon>Clostridia</taxon>
        <taxon>Thermosediminibacterales</taxon>
        <taxon>Thermosediminibacteraceae</taxon>
        <taxon>Caldanaerovirga</taxon>
    </lineage>
</organism>
<dbReference type="EMBL" id="FRCR01000009">
    <property type="protein sequence ID" value="SHM66297.1"/>
    <property type="molecule type" value="Genomic_DNA"/>
</dbReference>
<dbReference type="STRING" id="447595.SAMN05660826_01604"/>
<dbReference type="RefSeq" id="WP_073257258.1">
    <property type="nucleotide sequence ID" value="NZ_FRCR01000009.1"/>
</dbReference>
<evidence type="ECO:0000313" key="1">
    <source>
        <dbReference type="EMBL" id="SHM66297.1"/>
    </source>
</evidence>
<name>A0A1M7KLG8_9FIRM</name>
<gene>
    <name evidence="1" type="ORF">SAMN05660826_01604</name>
</gene>
<protein>
    <submittedName>
        <fullName evidence="1">Uncharacterized protein, contains metal-binding DGC domain</fullName>
    </submittedName>
</protein>
<dbReference type="AlphaFoldDB" id="A0A1M7KLG8"/>
<dbReference type="InterPro" id="IPR014958">
    <property type="entry name" value="DGC"/>
</dbReference>
<evidence type="ECO:0000313" key="2">
    <source>
        <dbReference type="Proteomes" id="UP000184375"/>
    </source>
</evidence>
<reference evidence="2" key="1">
    <citation type="submission" date="2016-11" db="EMBL/GenBank/DDBJ databases">
        <authorList>
            <person name="Varghese N."/>
            <person name="Submissions S."/>
        </authorList>
    </citation>
    <scope>NUCLEOTIDE SEQUENCE [LARGE SCALE GENOMIC DNA]</scope>
    <source>
        <strain evidence="2">DSM 18802</strain>
    </source>
</reference>
<dbReference type="Pfam" id="PF08859">
    <property type="entry name" value="DGC"/>
    <property type="match status" value="1"/>
</dbReference>